<dbReference type="Proteomes" id="UP001341281">
    <property type="component" value="Chromosome 01"/>
</dbReference>
<reference evidence="2 3" key="1">
    <citation type="submission" date="2024-02" db="EMBL/GenBank/DDBJ databases">
        <title>High-quality chromosome-scale genome assembly of Pensacola bahiagrass (Paspalum notatum Flugge var. saurae).</title>
        <authorList>
            <person name="Vega J.M."/>
            <person name="Podio M."/>
            <person name="Orjuela J."/>
            <person name="Siena L.A."/>
            <person name="Pessino S.C."/>
            <person name="Combes M.C."/>
            <person name="Mariac C."/>
            <person name="Albertini E."/>
            <person name="Pupilli F."/>
            <person name="Ortiz J.P.A."/>
            <person name="Leblanc O."/>
        </authorList>
    </citation>
    <scope>NUCLEOTIDE SEQUENCE [LARGE SCALE GENOMIC DNA]</scope>
    <source>
        <strain evidence="2">R1</strain>
        <tissue evidence="2">Leaf</tissue>
    </source>
</reference>
<feature type="region of interest" description="Disordered" evidence="1">
    <location>
        <begin position="23"/>
        <end position="78"/>
    </location>
</feature>
<evidence type="ECO:0000256" key="1">
    <source>
        <dbReference type="SAM" id="MobiDB-lite"/>
    </source>
</evidence>
<sequence length="157" mass="16223">MPTHLISNFSDGYDHMSQIQRIHGSPSSTTLNGHSLPPAAANEGPAAAPPRGLPVGGPSAAFPSVAPQSFGGSSTWSPHRRLYEAPAAPLCGLPVDGSAKLRRPLHSLPVGGSAKLRRPPLRCLLVGNSAQIRRPLCAASPSASRQSSGSAWLRASI</sequence>
<evidence type="ECO:0000313" key="2">
    <source>
        <dbReference type="EMBL" id="WVZ54147.1"/>
    </source>
</evidence>
<dbReference type="AlphaFoldDB" id="A0AAQ3PLE6"/>
<accession>A0AAQ3PLE6</accession>
<evidence type="ECO:0000313" key="3">
    <source>
        <dbReference type="Proteomes" id="UP001341281"/>
    </source>
</evidence>
<feature type="compositionally biased region" description="Low complexity" evidence="1">
    <location>
        <begin position="37"/>
        <end position="46"/>
    </location>
</feature>
<feature type="compositionally biased region" description="Polar residues" evidence="1">
    <location>
        <begin position="66"/>
        <end position="77"/>
    </location>
</feature>
<name>A0AAQ3PLE6_PASNO</name>
<dbReference type="EMBL" id="CP144745">
    <property type="protein sequence ID" value="WVZ54147.1"/>
    <property type="molecule type" value="Genomic_DNA"/>
</dbReference>
<proteinExistence type="predicted"/>
<organism evidence="2 3">
    <name type="scientific">Paspalum notatum var. saurae</name>
    <dbReference type="NCBI Taxonomy" id="547442"/>
    <lineage>
        <taxon>Eukaryota</taxon>
        <taxon>Viridiplantae</taxon>
        <taxon>Streptophyta</taxon>
        <taxon>Embryophyta</taxon>
        <taxon>Tracheophyta</taxon>
        <taxon>Spermatophyta</taxon>
        <taxon>Magnoliopsida</taxon>
        <taxon>Liliopsida</taxon>
        <taxon>Poales</taxon>
        <taxon>Poaceae</taxon>
        <taxon>PACMAD clade</taxon>
        <taxon>Panicoideae</taxon>
        <taxon>Andropogonodae</taxon>
        <taxon>Paspaleae</taxon>
        <taxon>Paspalinae</taxon>
        <taxon>Paspalum</taxon>
    </lineage>
</organism>
<gene>
    <name evidence="2" type="ORF">U9M48_004997</name>
</gene>
<protein>
    <submittedName>
        <fullName evidence="2">Uncharacterized protein</fullName>
    </submittedName>
</protein>
<feature type="compositionally biased region" description="Polar residues" evidence="1">
    <location>
        <begin position="23"/>
        <end position="33"/>
    </location>
</feature>
<keyword evidence="3" id="KW-1185">Reference proteome</keyword>